<feature type="region of interest" description="Disordered" evidence="1">
    <location>
        <begin position="1"/>
        <end position="27"/>
    </location>
</feature>
<keyword evidence="4" id="KW-1185">Reference proteome</keyword>
<protein>
    <recommendedName>
        <fullName evidence="2">DUF7793 domain-containing protein</fullName>
    </recommendedName>
</protein>
<accession>A0ABP5KFA6</accession>
<dbReference type="RefSeq" id="WP_344363605.1">
    <property type="nucleotide sequence ID" value="NZ_BAAAQB010000019.1"/>
</dbReference>
<evidence type="ECO:0000256" key="1">
    <source>
        <dbReference type="SAM" id="MobiDB-lite"/>
    </source>
</evidence>
<proteinExistence type="predicted"/>
<dbReference type="InterPro" id="IPR056695">
    <property type="entry name" value="DUF7793"/>
</dbReference>
<evidence type="ECO:0000313" key="3">
    <source>
        <dbReference type="EMBL" id="GAA2131709.1"/>
    </source>
</evidence>
<evidence type="ECO:0000313" key="4">
    <source>
        <dbReference type="Proteomes" id="UP001500102"/>
    </source>
</evidence>
<dbReference type="Pfam" id="PF25056">
    <property type="entry name" value="DUF7793"/>
    <property type="match status" value="1"/>
</dbReference>
<comment type="caution">
    <text evidence="3">The sequence shown here is derived from an EMBL/GenBank/DDBJ whole genome shotgun (WGS) entry which is preliminary data.</text>
</comment>
<dbReference type="Gene3D" id="3.40.1680.10">
    <property type="entry name" value="yp_829618.1 domain like"/>
    <property type="match status" value="1"/>
</dbReference>
<dbReference type="Gene3D" id="3.40.970.30">
    <property type="entry name" value="yp_829618.1 like domains"/>
    <property type="match status" value="1"/>
</dbReference>
<reference evidence="4" key="1">
    <citation type="journal article" date="2019" name="Int. J. Syst. Evol. Microbiol.">
        <title>The Global Catalogue of Microorganisms (GCM) 10K type strain sequencing project: providing services to taxonomists for standard genome sequencing and annotation.</title>
        <authorList>
            <consortium name="The Broad Institute Genomics Platform"/>
            <consortium name="The Broad Institute Genome Sequencing Center for Infectious Disease"/>
            <person name="Wu L."/>
            <person name="Ma J."/>
        </authorList>
    </citation>
    <scope>NUCLEOTIDE SEQUENCE [LARGE SCALE GENOMIC DNA]</scope>
    <source>
        <strain evidence="4">JCM 15921</strain>
    </source>
</reference>
<dbReference type="EMBL" id="BAAAQB010000019">
    <property type="protein sequence ID" value="GAA2131709.1"/>
    <property type="molecule type" value="Genomic_DNA"/>
</dbReference>
<dbReference type="Proteomes" id="UP001500102">
    <property type="component" value="Unassembled WGS sequence"/>
</dbReference>
<gene>
    <name evidence="3" type="ORF">GCM10009825_13450</name>
</gene>
<feature type="domain" description="DUF7793" evidence="2">
    <location>
        <begin position="121"/>
        <end position="227"/>
    </location>
</feature>
<name>A0ABP5KFA6_9MICC</name>
<sequence>MTLEALAGHGERLPDDETGAAQGAAVPSEVAVTAEAAVPSEVAVTAGSPAADSEAAAMPETPATLETAAALTAAAAMATAATLAAPPASEVPASDGPSADAGAARDLAGDAARAIGVRMIDGTIIEVLLPPNQEIEGPEARIAGDAVRALAAGRRMPVLLVITGVVGVSVEARQVYTGSIAATAFALVGESPVDRVIAHYLLRSRSETIPAQFFSSESAAVEWLRQYVRDE</sequence>
<organism evidence="3 4">
    <name type="scientific">Arthrobacter humicola</name>
    <dbReference type="NCBI Taxonomy" id="409291"/>
    <lineage>
        <taxon>Bacteria</taxon>
        <taxon>Bacillati</taxon>
        <taxon>Actinomycetota</taxon>
        <taxon>Actinomycetes</taxon>
        <taxon>Micrococcales</taxon>
        <taxon>Micrococcaceae</taxon>
        <taxon>Arthrobacter</taxon>
    </lineage>
</organism>
<evidence type="ECO:0000259" key="2">
    <source>
        <dbReference type="Pfam" id="PF25056"/>
    </source>
</evidence>